<evidence type="ECO:0000313" key="1">
    <source>
        <dbReference type="EMBL" id="OGG30532.1"/>
    </source>
</evidence>
<accession>A0A1F6B1C9</accession>
<dbReference type="Proteomes" id="UP000176450">
    <property type="component" value="Unassembled WGS sequence"/>
</dbReference>
<dbReference type="AlphaFoldDB" id="A0A1F6B1C9"/>
<organism evidence="1 2">
    <name type="scientific">Candidatus Gottesmanbacteria bacterium RIFCSPLOWO2_01_FULL_46_9</name>
    <dbReference type="NCBI Taxonomy" id="1798394"/>
    <lineage>
        <taxon>Bacteria</taxon>
        <taxon>Candidatus Gottesmaniibacteriota</taxon>
    </lineage>
</organism>
<proteinExistence type="predicted"/>
<evidence type="ECO:0000313" key="2">
    <source>
        <dbReference type="Proteomes" id="UP000176450"/>
    </source>
</evidence>
<gene>
    <name evidence="1" type="ORF">A3A63_02875</name>
</gene>
<reference evidence="1 2" key="1">
    <citation type="journal article" date="2016" name="Nat. Commun.">
        <title>Thousands of microbial genomes shed light on interconnected biogeochemical processes in an aquifer system.</title>
        <authorList>
            <person name="Anantharaman K."/>
            <person name="Brown C.T."/>
            <person name="Hug L.A."/>
            <person name="Sharon I."/>
            <person name="Castelle C.J."/>
            <person name="Probst A.J."/>
            <person name="Thomas B.C."/>
            <person name="Singh A."/>
            <person name="Wilkins M.J."/>
            <person name="Karaoz U."/>
            <person name="Brodie E.L."/>
            <person name="Williams K.H."/>
            <person name="Hubbard S.S."/>
            <person name="Banfield J.F."/>
        </authorList>
    </citation>
    <scope>NUCLEOTIDE SEQUENCE [LARGE SCALE GENOMIC DNA]</scope>
</reference>
<dbReference type="EMBL" id="MFJX01000033">
    <property type="protein sequence ID" value="OGG30532.1"/>
    <property type="molecule type" value="Genomic_DNA"/>
</dbReference>
<protein>
    <submittedName>
        <fullName evidence="1">Uncharacterized protein</fullName>
    </submittedName>
</protein>
<comment type="caution">
    <text evidence="1">The sequence shown here is derived from an EMBL/GenBank/DDBJ whole genome shotgun (WGS) entry which is preliminary data.</text>
</comment>
<name>A0A1F6B1C9_9BACT</name>
<sequence length="292" mass="32318">MAKAEKFDLVRAFHAHAGLLGNQTAGNEQYQGGQLGEADSMRPTKKDTITAMAHLLKNKLAELIPDPDQQFLTTQRQMPAHHPATMARLAAFRAKPGNPCLLSSLQLMDAHGAYAVLNLGFIDAKDGDDGSIWRYGSSFGKTMEGEVNPDHVETALSYLLDPDYNYTSSEVDEWADTQNPEYILRYRLAGERLFTEQHPGRTTFFITPADTLSPDFGWLVSTVRDSVSRYPICFSANAVVGTTMTDGLWMIHRGEEHGFESLEQGLGLSVSADMFNPEPFVRALEEAARSKN</sequence>